<evidence type="ECO:0000256" key="1">
    <source>
        <dbReference type="SAM" id="MobiDB-lite"/>
    </source>
</evidence>
<dbReference type="WBParaSite" id="HPLM_0002135201-mRNA-1">
    <property type="protein sequence ID" value="HPLM_0002135201-mRNA-1"/>
    <property type="gene ID" value="HPLM_0002135201"/>
</dbReference>
<gene>
    <name evidence="2" type="ORF">HPLM_LOCUS21341</name>
</gene>
<dbReference type="AlphaFoldDB" id="A0A0N4XAF7"/>
<feature type="region of interest" description="Disordered" evidence="1">
    <location>
        <begin position="1"/>
        <end position="26"/>
    </location>
</feature>
<proteinExistence type="predicted"/>
<evidence type="ECO:0000313" key="4">
    <source>
        <dbReference type="WBParaSite" id="HPLM_0002135201-mRNA-1"/>
    </source>
</evidence>
<evidence type="ECO:0000313" key="2">
    <source>
        <dbReference type="EMBL" id="VDO89346.1"/>
    </source>
</evidence>
<dbReference type="OrthoDB" id="10581385at2759"/>
<sequence>MGIEKPSDEEDEEEKDDDDGEAMSDTVWEKGLTLVAAAGLNGDGLSRVLAVGYVNLPVSLMAVEAHSGLSELSDGPAGNLAQQDRAHTPPLEG</sequence>
<dbReference type="EMBL" id="UZAF01023294">
    <property type="protein sequence ID" value="VDO89346.1"/>
    <property type="molecule type" value="Genomic_DNA"/>
</dbReference>
<accession>A0A0N4XAF7</accession>
<feature type="region of interest" description="Disordered" evidence="1">
    <location>
        <begin position="69"/>
        <end position="93"/>
    </location>
</feature>
<reference evidence="4" key="1">
    <citation type="submission" date="2017-02" db="UniProtKB">
        <authorList>
            <consortium name="WormBaseParasite"/>
        </authorList>
    </citation>
    <scope>IDENTIFICATION</scope>
</reference>
<dbReference type="Proteomes" id="UP000268014">
    <property type="component" value="Unassembled WGS sequence"/>
</dbReference>
<keyword evidence="3" id="KW-1185">Reference proteome</keyword>
<evidence type="ECO:0000313" key="3">
    <source>
        <dbReference type="Proteomes" id="UP000268014"/>
    </source>
</evidence>
<organism evidence="4">
    <name type="scientific">Haemonchus placei</name>
    <name type="common">Barber's pole worm</name>
    <dbReference type="NCBI Taxonomy" id="6290"/>
    <lineage>
        <taxon>Eukaryota</taxon>
        <taxon>Metazoa</taxon>
        <taxon>Ecdysozoa</taxon>
        <taxon>Nematoda</taxon>
        <taxon>Chromadorea</taxon>
        <taxon>Rhabditida</taxon>
        <taxon>Rhabditina</taxon>
        <taxon>Rhabditomorpha</taxon>
        <taxon>Strongyloidea</taxon>
        <taxon>Trichostrongylidae</taxon>
        <taxon>Haemonchus</taxon>
    </lineage>
</organism>
<feature type="compositionally biased region" description="Acidic residues" evidence="1">
    <location>
        <begin position="7"/>
        <end position="22"/>
    </location>
</feature>
<protein>
    <submittedName>
        <fullName evidence="2 4">Uncharacterized protein</fullName>
    </submittedName>
</protein>
<reference evidence="2 3" key="2">
    <citation type="submission" date="2018-11" db="EMBL/GenBank/DDBJ databases">
        <authorList>
            <consortium name="Pathogen Informatics"/>
        </authorList>
    </citation>
    <scope>NUCLEOTIDE SEQUENCE [LARGE SCALE GENOMIC DNA]</scope>
    <source>
        <strain evidence="2 3">MHpl1</strain>
    </source>
</reference>
<name>A0A0N4XAF7_HAEPC</name>